<dbReference type="Gene3D" id="1.10.287.950">
    <property type="entry name" value="Methyl-accepting chemotaxis protein"/>
    <property type="match status" value="1"/>
</dbReference>
<accession>A0A1C3JZT3</accession>
<dbReference type="PRINTS" id="PR00260">
    <property type="entry name" value="CHEMTRNSDUCR"/>
</dbReference>
<dbReference type="InterPro" id="IPR004090">
    <property type="entry name" value="Chemotax_Me-accpt_rcpt"/>
</dbReference>
<name>A0A1C3JZT3_9BURK</name>
<evidence type="ECO:0000256" key="1">
    <source>
        <dbReference type="ARBA" id="ARBA00004651"/>
    </source>
</evidence>
<dbReference type="InterPro" id="IPR004089">
    <property type="entry name" value="MCPsignal_dom"/>
</dbReference>
<dbReference type="InterPro" id="IPR051310">
    <property type="entry name" value="MCP_chemotaxis"/>
</dbReference>
<protein>
    <submittedName>
        <fullName evidence="12">Methyl-accepting chemotaxis protein I (Serine chemoreceptor protein)</fullName>
    </submittedName>
</protein>
<dbReference type="PANTHER" id="PTHR43531">
    <property type="entry name" value="PROTEIN ICFG"/>
    <property type="match status" value="1"/>
</dbReference>
<dbReference type="SMART" id="SM00283">
    <property type="entry name" value="MA"/>
    <property type="match status" value="1"/>
</dbReference>
<dbReference type="PROSITE" id="PS50111">
    <property type="entry name" value="CHEMOTAXIS_TRANSDUC_2"/>
    <property type="match status" value="1"/>
</dbReference>
<keyword evidence="8" id="KW-0807">Transducer</keyword>
<dbReference type="Gene3D" id="3.30.450.20">
    <property type="entry name" value="PAS domain"/>
    <property type="match status" value="1"/>
</dbReference>
<evidence type="ECO:0000313" key="13">
    <source>
        <dbReference type="EMBL" id="SOE50502.1"/>
    </source>
</evidence>
<evidence type="ECO:0000313" key="14">
    <source>
        <dbReference type="Proteomes" id="UP000078558"/>
    </source>
</evidence>
<dbReference type="EMBL" id="FLRC01000011">
    <property type="protein sequence ID" value="SBT24751.1"/>
    <property type="molecule type" value="Genomic_DNA"/>
</dbReference>
<dbReference type="GO" id="GO:0005886">
    <property type="term" value="C:plasma membrane"/>
    <property type="evidence" value="ECO:0007669"/>
    <property type="project" value="UniProtKB-SubCell"/>
</dbReference>
<evidence type="ECO:0000256" key="5">
    <source>
        <dbReference type="ARBA" id="ARBA00022989"/>
    </source>
</evidence>
<feature type="domain" description="Methyl-accepting transducer" evidence="10">
    <location>
        <begin position="275"/>
        <end position="504"/>
    </location>
</feature>
<keyword evidence="12" id="KW-0675">Receptor</keyword>
<dbReference type="PROSITE" id="PS50885">
    <property type="entry name" value="HAMP"/>
    <property type="match status" value="1"/>
</dbReference>
<dbReference type="PANTHER" id="PTHR43531:SF14">
    <property type="entry name" value="METHYL-ACCEPTING CHEMOTAXIS PROTEIN I-RELATED"/>
    <property type="match status" value="1"/>
</dbReference>
<feature type="domain" description="HAMP" evidence="11">
    <location>
        <begin position="229"/>
        <end position="270"/>
    </location>
</feature>
<feature type="transmembrane region" description="Helical" evidence="9">
    <location>
        <begin position="193"/>
        <end position="213"/>
    </location>
</feature>
<evidence type="ECO:0000259" key="11">
    <source>
        <dbReference type="PROSITE" id="PS50885"/>
    </source>
</evidence>
<dbReference type="GO" id="GO:0007165">
    <property type="term" value="P:signal transduction"/>
    <property type="evidence" value="ECO:0007669"/>
    <property type="project" value="UniProtKB-KW"/>
</dbReference>
<evidence type="ECO:0000256" key="4">
    <source>
        <dbReference type="ARBA" id="ARBA00022692"/>
    </source>
</evidence>
<evidence type="ECO:0000256" key="8">
    <source>
        <dbReference type="PROSITE-ProRule" id="PRU00284"/>
    </source>
</evidence>
<dbReference type="InterPro" id="IPR033480">
    <property type="entry name" value="sCache_2"/>
</dbReference>
<dbReference type="SMART" id="SM01049">
    <property type="entry name" value="Cache_2"/>
    <property type="match status" value="1"/>
</dbReference>
<reference evidence="12 14" key="1">
    <citation type="submission" date="2016-06" db="EMBL/GenBank/DDBJ databases">
        <authorList>
            <person name="Kjaerup R.B."/>
            <person name="Dalgaard T.S."/>
            <person name="Juul-Madsen H.R."/>
        </authorList>
    </citation>
    <scope>NUCLEOTIDE SEQUENCE [LARGE SCALE GENOMIC DNA]</scope>
    <source>
        <strain evidence="12">Orrdi1</strain>
    </source>
</reference>
<evidence type="ECO:0000256" key="3">
    <source>
        <dbReference type="ARBA" id="ARBA00022481"/>
    </source>
</evidence>
<dbReference type="InterPro" id="IPR003660">
    <property type="entry name" value="HAMP_dom"/>
</dbReference>
<sequence length="548" mass="57681">MLLQSIHTLSLRKRLGLLVLCAVVGVLAIAAGFLLSERALLMDERAQSVRQTVESAHSLVARFHARAQAGQMTDAQARTEAMDALRAMRYSGSEYFWVNDMAPRMVMHPVRPELDGKDLSGMADPNGLHLFVEFVDVVKAQGGGLVYYMWPKPGHDEPVRKASYVIGFAPWGWVIGSGVYVDTVEATFLQRGATFGGVALLLAALLLLIGMVISRGLLRQIGGEPGPAAEATQRMARGDLSCDIPLASHSEGSLLHAIRAMRDSFAGIVTEVRGGTSAIVQSSHQIASGSADLASRTEYQASSLEETAASMEEFTATVRQNADNAAEASSLVASTASTATRGGEVVERVVTTMGDVQAASRKIVEIVSVIDSIAAQTNILALNAAVEAARAGEQGRGFAVVAGEVRALAQRSGAAAREVRQLIDASTASVEAGTALVAQAGATMREVVQGVQEVTRIIDEIATASREQSDGVEQINQAVSSMDQMTQQNAALVGDSANAAESLNAQAERLEALVSVFKVGTPSATVVLEAEPAPSHARGPLVWREQGA</sequence>
<keyword evidence="3" id="KW-0488">Methylation</keyword>
<evidence type="ECO:0000256" key="7">
    <source>
        <dbReference type="ARBA" id="ARBA00029447"/>
    </source>
</evidence>
<dbReference type="Pfam" id="PF17200">
    <property type="entry name" value="sCache_2"/>
    <property type="match status" value="1"/>
</dbReference>
<dbReference type="CDD" id="cd11386">
    <property type="entry name" value="MCP_signal"/>
    <property type="match status" value="1"/>
</dbReference>
<evidence type="ECO:0000259" key="10">
    <source>
        <dbReference type="PROSITE" id="PS50111"/>
    </source>
</evidence>
<dbReference type="EMBL" id="LT907988">
    <property type="protein sequence ID" value="SOE50502.1"/>
    <property type="molecule type" value="Genomic_DNA"/>
</dbReference>
<dbReference type="Proteomes" id="UP000078558">
    <property type="component" value="Chromosome I"/>
</dbReference>
<keyword evidence="4 9" id="KW-0812">Transmembrane</keyword>
<dbReference type="FunFam" id="1.10.287.950:FF:000001">
    <property type="entry name" value="Methyl-accepting chemotaxis sensory transducer"/>
    <property type="match status" value="1"/>
</dbReference>
<dbReference type="GO" id="GO:0006935">
    <property type="term" value="P:chemotaxis"/>
    <property type="evidence" value="ECO:0007669"/>
    <property type="project" value="InterPro"/>
</dbReference>
<dbReference type="GO" id="GO:0004888">
    <property type="term" value="F:transmembrane signaling receptor activity"/>
    <property type="evidence" value="ECO:0007669"/>
    <property type="project" value="InterPro"/>
</dbReference>
<feature type="transmembrane region" description="Helical" evidence="9">
    <location>
        <begin position="15"/>
        <end position="35"/>
    </location>
</feature>
<dbReference type="OrthoDB" id="9806477at2"/>
<dbReference type="RefSeq" id="WP_067751409.1">
    <property type="nucleotide sequence ID" value="NZ_LT907988.1"/>
</dbReference>
<comment type="subcellular location">
    <subcellularLocation>
        <location evidence="1">Cell membrane</location>
        <topology evidence="1">Multi-pass membrane protein</topology>
    </subcellularLocation>
</comment>
<organism evidence="12 14">
    <name type="scientific">Orrella dioscoreae</name>
    <dbReference type="NCBI Taxonomy" id="1851544"/>
    <lineage>
        <taxon>Bacteria</taxon>
        <taxon>Pseudomonadati</taxon>
        <taxon>Pseudomonadota</taxon>
        <taxon>Betaproteobacteria</taxon>
        <taxon>Burkholderiales</taxon>
        <taxon>Alcaligenaceae</taxon>
        <taxon>Orrella</taxon>
    </lineage>
</organism>
<keyword evidence="14" id="KW-1185">Reference proteome</keyword>
<gene>
    <name evidence="12" type="ORF">ODI_02822</name>
    <name evidence="13" type="ORF">ODI_R2748</name>
</gene>
<dbReference type="CDD" id="cd06225">
    <property type="entry name" value="HAMP"/>
    <property type="match status" value="1"/>
</dbReference>
<comment type="similarity">
    <text evidence="7">Belongs to the methyl-accepting chemotaxis (MCP) protein family.</text>
</comment>
<keyword evidence="6 9" id="KW-0472">Membrane</keyword>
<reference evidence="13 14" key="2">
    <citation type="submission" date="2017-08" db="EMBL/GenBank/DDBJ databases">
        <authorList>
            <person name="de Groot N.N."/>
        </authorList>
    </citation>
    <scope>NUCLEOTIDE SEQUENCE [LARGE SCALE GENOMIC DNA]</scope>
    <source>
        <strain evidence="13">Orrdi1</strain>
    </source>
</reference>
<evidence type="ECO:0000256" key="6">
    <source>
        <dbReference type="ARBA" id="ARBA00023136"/>
    </source>
</evidence>
<evidence type="ECO:0000256" key="9">
    <source>
        <dbReference type="SAM" id="Phobius"/>
    </source>
</evidence>
<evidence type="ECO:0000256" key="2">
    <source>
        <dbReference type="ARBA" id="ARBA00022475"/>
    </source>
</evidence>
<dbReference type="Pfam" id="PF00015">
    <property type="entry name" value="MCPsignal"/>
    <property type="match status" value="1"/>
</dbReference>
<dbReference type="KEGG" id="odi:ODI_R2748"/>
<keyword evidence="2" id="KW-1003">Cell membrane</keyword>
<dbReference type="SUPFAM" id="SSF58104">
    <property type="entry name" value="Methyl-accepting chemotaxis protein (MCP) signaling domain"/>
    <property type="match status" value="1"/>
</dbReference>
<evidence type="ECO:0000313" key="12">
    <source>
        <dbReference type="EMBL" id="SBT24751.1"/>
    </source>
</evidence>
<dbReference type="STRING" id="1851544.ODI_02822"/>
<dbReference type="AlphaFoldDB" id="A0A1C3JZT3"/>
<keyword evidence="5 9" id="KW-1133">Transmembrane helix</keyword>
<proteinExistence type="inferred from homology"/>